<reference evidence="2" key="1">
    <citation type="submission" date="2019-10" db="EMBL/GenBank/DDBJ databases">
        <title>Corvus moneduloides (New Caledonian crow) genome, bCorMon1, primary haplotype.</title>
        <authorList>
            <person name="Rutz C."/>
            <person name="Fungtammasan C."/>
            <person name="Mountcastle J."/>
            <person name="Formenti G."/>
            <person name="Chow W."/>
            <person name="Howe K."/>
            <person name="Steele M.P."/>
            <person name="Fernandes J."/>
            <person name="Gilbert M.T.P."/>
            <person name="Fedrigo O."/>
            <person name="Jarvis E.D."/>
            <person name="Gemmell N."/>
        </authorList>
    </citation>
    <scope>NUCLEOTIDE SEQUENCE [LARGE SCALE GENOMIC DNA]</scope>
</reference>
<keyword evidence="2" id="KW-1185">Reference proteome</keyword>
<dbReference type="Ensembl" id="ENSCMUT00000005818.2">
    <property type="protein sequence ID" value="ENSCMUP00000005395.2"/>
    <property type="gene ID" value="ENSCMUG00000003612.2"/>
</dbReference>
<organism evidence="1 2">
    <name type="scientific">Corvus moneduloides</name>
    <name type="common">New Caledonian crow</name>
    <dbReference type="NCBI Taxonomy" id="1196302"/>
    <lineage>
        <taxon>Eukaryota</taxon>
        <taxon>Metazoa</taxon>
        <taxon>Chordata</taxon>
        <taxon>Craniata</taxon>
        <taxon>Vertebrata</taxon>
        <taxon>Euteleostomi</taxon>
        <taxon>Archelosauria</taxon>
        <taxon>Archosauria</taxon>
        <taxon>Dinosauria</taxon>
        <taxon>Saurischia</taxon>
        <taxon>Theropoda</taxon>
        <taxon>Coelurosauria</taxon>
        <taxon>Aves</taxon>
        <taxon>Neognathae</taxon>
        <taxon>Neoaves</taxon>
        <taxon>Telluraves</taxon>
        <taxon>Australaves</taxon>
        <taxon>Passeriformes</taxon>
        <taxon>Corvoidea</taxon>
        <taxon>Corvidae</taxon>
        <taxon>Corvus</taxon>
    </lineage>
</organism>
<sequence length="161" mass="17648">TLRLAETLNALSVALLLSLQLILQLPHTSLQLLQLLLAPFEGQLLGLIQPHLQVLDGLLHVLLHSLQVFIGSHHIIQLQLGVTLHLLLQPQGLVAAPGLSIQRGLQRVHHPQVVALGLLHLLILLSQLALIVCLDLVELQLSPQDLSLLVLQRGLVWTEIN</sequence>
<proteinExistence type="predicted"/>
<reference evidence="1" key="2">
    <citation type="submission" date="2025-08" db="UniProtKB">
        <authorList>
            <consortium name="Ensembl"/>
        </authorList>
    </citation>
    <scope>IDENTIFICATION</scope>
</reference>
<name>A0A8C3DH09_CORMO</name>
<accession>A0A8C3DH09</accession>
<dbReference type="Proteomes" id="UP000694553">
    <property type="component" value="Unassembled WGS sequence"/>
</dbReference>
<protein>
    <submittedName>
        <fullName evidence="1">Uncharacterized protein</fullName>
    </submittedName>
</protein>
<dbReference type="AlphaFoldDB" id="A0A8C3DH09"/>
<reference evidence="1" key="3">
    <citation type="submission" date="2025-09" db="UniProtKB">
        <authorList>
            <consortium name="Ensembl"/>
        </authorList>
    </citation>
    <scope>IDENTIFICATION</scope>
</reference>
<dbReference type="OMA" id="QGVHHPQ"/>
<evidence type="ECO:0000313" key="2">
    <source>
        <dbReference type="Proteomes" id="UP000694553"/>
    </source>
</evidence>
<evidence type="ECO:0000313" key="1">
    <source>
        <dbReference type="Ensembl" id="ENSCMUP00000005395.2"/>
    </source>
</evidence>
<accession>A0A8U7NSK8</accession>